<organism evidence="2 3">
    <name type="scientific">Caecibacteroides pullorum</name>
    <dbReference type="NCBI Taxonomy" id="2725562"/>
    <lineage>
        <taxon>Bacteria</taxon>
        <taxon>Pseudomonadati</taxon>
        <taxon>Bacteroidota</taxon>
        <taxon>Bacteroidia</taxon>
        <taxon>Bacteroidales</taxon>
        <taxon>Bacteroidaceae</taxon>
        <taxon>Caecibacteroides</taxon>
    </lineage>
</organism>
<feature type="region of interest" description="Disordered" evidence="1">
    <location>
        <begin position="18"/>
        <end position="43"/>
    </location>
</feature>
<proteinExistence type="predicted"/>
<comment type="caution">
    <text evidence="2">The sequence shown here is derived from an EMBL/GenBank/DDBJ whole genome shotgun (WGS) entry which is preliminary data.</text>
</comment>
<gene>
    <name evidence="2" type="ORF">H6D15_04645</name>
</gene>
<dbReference type="EMBL" id="JACJMO010000004">
    <property type="protein sequence ID" value="MBM6856895.1"/>
    <property type="molecule type" value="Genomic_DNA"/>
</dbReference>
<evidence type="ECO:0000256" key="1">
    <source>
        <dbReference type="SAM" id="MobiDB-lite"/>
    </source>
</evidence>
<name>A0AA40ZSY3_9BACT</name>
<evidence type="ECO:0000313" key="3">
    <source>
        <dbReference type="Proteomes" id="UP000698924"/>
    </source>
</evidence>
<dbReference type="Proteomes" id="UP000698924">
    <property type="component" value="Unassembled WGS sequence"/>
</dbReference>
<keyword evidence="3" id="KW-1185">Reference proteome</keyword>
<protein>
    <submittedName>
        <fullName evidence="2">Uncharacterized protein</fullName>
    </submittedName>
</protein>
<evidence type="ECO:0000313" key="2">
    <source>
        <dbReference type="EMBL" id="MBM6856895.1"/>
    </source>
</evidence>
<dbReference type="RefSeq" id="WP_021848602.1">
    <property type="nucleotide sequence ID" value="NZ_JAAZTS010000004.1"/>
</dbReference>
<dbReference type="AlphaFoldDB" id="A0AA40ZSY3"/>
<accession>A0AA40ZSY3</accession>
<sequence>MPLRTGITKRKQILHFTDKPFFQKSQEKKKKREKQEAKTEKADFLVTKRPLSVGKT</sequence>
<feature type="compositionally biased region" description="Basic and acidic residues" evidence="1">
    <location>
        <begin position="33"/>
        <end position="43"/>
    </location>
</feature>
<reference evidence="2 3" key="1">
    <citation type="journal article" date="2021" name="Sci. Rep.">
        <title>The distribution of antibiotic resistance genes in chicken gut microbiota commensals.</title>
        <authorList>
            <person name="Juricova H."/>
            <person name="Matiasovicova J."/>
            <person name="Kubasova T."/>
            <person name="Cejkova D."/>
            <person name="Rychlik I."/>
        </authorList>
    </citation>
    <scope>NUCLEOTIDE SEQUENCE [LARGE SCALE GENOMIC DNA]</scope>
    <source>
        <strain evidence="2 3">An421</strain>
    </source>
</reference>